<dbReference type="Gene3D" id="3.30.428.10">
    <property type="entry name" value="HIT-like"/>
    <property type="match status" value="1"/>
</dbReference>
<dbReference type="EMBL" id="JBEOQB010000010">
    <property type="protein sequence ID" value="MEZ0454763.1"/>
    <property type="molecule type" value="Genomic_DNA"/>
</dbReference>
<dbReference type="Pfam" id="PF01230">
    <property type="entry name" value="HIT"/>
    <property type="match status" value="1"/>
</dbReference>
<evidence type="ECO:0000256" key="1">
    <source>
        <dbReference type="PROSITE-ProRule" id="PRU00464"/>
    </source>
</evidence>
<dbReference type="SUPFAM" id="SSF54197">
    <property type="entry name" value="HIT-like"/>
    <property type="match status" value="1"/>
</dbReference>
<dbReference type="GO" id="GO:0008168">
    <property type="term" value="F:methyltransferase activity"/>
    <property type="evidence" value="ECO:0007669"/>
    <property type="project" value="UniProtKB-KW"/>
</dbReference>
<evidence type="ECO:0000313" key="4">
    <source>
        <dbReference type="Proteomes" id="UP001566204"/>
    </source>
</evidence>
<organism evidence="3 4">
    <name type="scientific">Sphingobacterium thalpophilum</name>
    <dbReference type="NCBI Taxonomy" id="259"/>
    <lineage>
        <taxon>Bacteria</taxon>
        <taxon>Pseudomonadati</taxon>
        <taxon>Bacteroidota</taxon>
        <taxon>Sphingobacteriia</taxon>
        <taxon>Sphingobacteriales</taxon>
        <taxon>Sphingobacteriaceae</taxon>
        <taxon>Sphingobacterium</taxon>
    </lineage>
</organism>
<keyword evidence="3" id="KW-0489">Methyltransferase</keyword>
<accession>A0ABV4HJU6</accession>
<evidence type="ECO:0000313" key="3">
    <source>
        <dbReference type="EMBL" id="MEZ0454763.1"/>
    </source>
</evidence>
<reference evidence="3 4" key="1">
    <citation type="submission" date="2024-06" db="EMBL/GenBank/DDBJ databases">
        <title>Soil Sphingobacterium thalpophilum.</title>
        <authorList>
            <person name="Yang J."/>
            <person name="Li J."/>
        </authorList>
    </citation>
    <scope>NUCLEOTIDE SEQUENCE [LARGE SCALE GENOMIC DNA]</scope>
    <source>
        <strain evidence="3 4">22g91tb</strain>
    </source>
</reference>
<dbReference type="PROSITE" id="PS51084">
    <property type="entry name" value="HIT_2"/>
    <property type="match status" value="1"/>
</dbReference>
<feature type="domain" description="HIT" evidence="2">
    <location>
        <begin position="1"/>
        <end position="109"/>
    </location>
</feature>
<dbReference type="Proteomes" id="UP001566204">
    <property type="component" value="Unassembled WGS sequence"/>
</dbReference>
<feature type="short sequence motif" description="Histidine triad motif" evidence="1">
    <location>
        <begin position="94"/>
        <end position="98"/>
    </location>
</feature>
<comment type="caution">
    <text evidence="3">The sequence shown here is derived from an EMBL/GenBank/DDBJ whole genome shotgun (WGS) entry which is preliminary data.</text>
</comment>
<dbReference type="GO" id="GO:0032259">
    <property type="term" value="P:methylation"/>
    <property type="evidence" value="ECO:0007669"/>
    <property type="project" value="UniProtKB-KW"/>
</dbReference>
<evidence type="ECO:0000259" key="2">
    <source>
        <dbReference type="PROSITE" id="PS51084"/>
    </source>
</evidence>
<dbReference type="InterPro" id="IPR052908">
    <property type="entry name" value="AP-4-A_phosphorylase"/>
</dbReference>
<sequence>MSSIKNFFELPKDKHIAETEHFFLIRDGFPVSPGHTLIISKTLRVDYFELTTDEKADLDNAISLARSLVEAEFSPDGYNIGMNCGESAGQTVFHFHCHLIPRYIGDMENPRGGVRHVIPSKGSY</sequence>
<gene>
    <name evidence="3" type="ORF">ABTW24_24455</name>
</gene>
<dbReference type="PANTHER" id="PTHR42997:SF1">
    <property type="entry name" value="AP-4-A PHOSPHORYLASE"/>
    <property type="match status" value="1"/>
</dbReference>
<proteinExistence type="predicted"/>
<dbReference type="EC" id="2.1.1.-" evidence="3"/>
<dbReference type="InterPro" id="IPR036265">
    <property type="entry name" value="HIT-like_sf"/>
</dbReference>
<dbReference type="PANTHER" id="PTHR42997">
    <property type="entry name" value="HIT FAMILY HYDROLASE"/>
    <property type="match status" value="1"/>
</dbReference>
<protein>
    <submittedName>
        <fullName evidence="3">HIT family protein</fullName>
        <ecNumber evidence="3">2.1.1.-</ecNumber>
    </submittedName>
</protein>
<keyword evidence="4" id="KW-1185">Reference proteome</keyword>
<dbReference type="RefSeq" id="WP_370483470.1">
    <property type="nucleotide sequence ID" value="NZ_JBEOQA010000002.1"/>
</dbReference>
<dbReference type="InterPro" id="IPR011146">
    <property type="entry name" value="HIT-like"/>
</dbReference>
<name>A0ABV4HJU6_9SPHI</name>
<keyword evidence="3" id="KW-0808">Transferase</keyword>